<dbReference type="AlphaFoldDB" id="A0AAJ7FDF4"/>
<feature type="compositionally biased region" description="Acidic residues" evidence="5">
    <location>
        <begin position="353"/>
        <end position="372"/>
    </location>
</feature>
<proteinExistence type="predicted"/>
<gene>
    <name evidence="7" type="primary">LOC107263524</name>
</gene>
<dbReference type="Gene3D" id="3.90.1030.20">
    <property type="entry name" value="DNA polymerase delta, p66 (Cdc27) subunit, wHTH domain"/>
    <property type="match status" value="1"/>
</dbReference>
<reference evidence="7" key="1">
    <citation type="submission" date="2025-08" db="UniProtKB">
        <authorList>
            <consortium name="RefSeq"/>
        </authorList>
    </citation>
    <scope>IDENTIFICATION</scope>
</reference>
<keyword evidence="6" id="KW-1185">Reference proteome</keyword>
<feature type="compositionally biased region" description="Low complexity" evidence="5">
    <location>
        <begin position="299"/>
        <end position="323"/>
    </location>
</feature>
<feature type="compositionally biased region" description="Polar residues" evidence="5">
    <location>
        <begin position="233"/>
        <end position="265"/>
    </location>
</feature>
<dbReference type="InterPro" id="IPR019038">
    <property type="entry name" value="POLD3"/>
</dbReference>
<dbReference type="GO" id="GO:0006297">
    <property type="term" value="P:nucleotide-excision repair, DNA gap filling"/>
    <property type="evidence" value="ECO:0007669"/>
    <property type="project" value="TreeGrafter"/>
</dbReference>
<feature type="compositionally biased region" description="Basic and acidic residues" evidence="5">
    <location>
        <begin position="215"/>
        <end position="225"/>
    </location>
</feature>
<protein>
    <recommendedName>
        <fullName evidence="2">DNA polymerase delta subunit 3</fullName>
    </recommendedName>
</protein>
<accession>A0AAJ7FDF4</accession>
<dbReference type="GO" id="GO:1904161">
    <property type="term" value="P:DNA synthesis involved in UV-damage excision repair"/>
    <property type="evidence" value="ECO:0007669"/>
    <property type="project" value="TreeGrafter"/>
</dbReference>
<feature type="compositionally biased region" description="Polar residues" evidence="5">
    <location>
        <begin position="205"/>
        <end position="214"/>
    </location>
</feature>
<dbReference type="GeneID" id="107263524"/>
<dbReference type="GO" id="GO:0043625">
    <property type="term" value="C:delta DNA polymerase complex"/>
    <property type="evidence" value="ECO:0007669"/>
    <property type="project" value="InterPro"/>
</dbReference>
<evidence type="ECO:0000256" key="1">
    <source>
        <dbReference type="ARBA" id="ARBA00004123"/>
    </source>
</evidence>
<name>A0AAJ7FDF4_CEPCN</name>
<comment type="subcellular location">
    <subcellularLocation>
        <location evidence="1">Nucleus</location>
    </subcellularLocation>
</comment>
<keyword evidence="3" id="KW-0235">DNA replication</keyword>
<dbReference type="GO" id="GO:0003887">
    <property type="term" value="F:DNA-directed DNA polymerase activity"/>
    <property type="evidence" value="ECO:0007669"/>
    <property type="project" value="TreeGrafter"/>
</dbReference>
<evidence type="ECO:0000256" key="5">
    <source>
        <dbReference type="SAM" id="MobiDB-lite"/>
    </source>
</evidence>
<evidence type="ECO:0000256" key="3">
    <source>
        <dbReference type="ARBA" id="ARBA00022705"/>
    </source>
</evidence>
<feature type="compositionally biased region" description="Basic and acidic residues" evidence="5">
    <location>
        <begin position="284"/>
        <end position="298"/>
    </location>
</feature>
<dbReference type="PANTHER" id="PTHR17598:SF13">
    <property type="entry name" value="DNA POLYMERASE DELTA SUBUNIT 3"/>
    <property type="match status" value="1"/>
</dbReference>
<dbReference type="GO" id="GO:0006271">
    <property type="term" value="P:DNA strand elongation involved in DNA replication"/>
    <property type="evidence" value="ECO:0007669"/>
    <property type="project" value="TreeGrafter"/>
</dbReference>
<sequence>MVLDSLDAYIEILSGYIYDDDKLVTYKWLSKELEIHVNITKQVLWEFWQRYRKEKDLEATFMLIGYLEDGEMRIEVVKESHLEGAKEKFTKLISEHLYSLQKTLPDLELLAMVDDGDCQYSAIKCKEAVIRSDDELLKLRWGTQWQKVKQIDSDNKDKKQVAGKIESKAAEKTNIFDKKGPAGKKSLKTQKGAFNNFFNKVDHQQVSVNSTSPKVTEKTEEKKDGVNNVGNNKTSKLAKSPPTESKNEISNAFNSFFGKTTGVSSKESDSEYAKNAVTGMEVDSSPKKESPSMKKDSSMTDSMIENNKNITNSKKPTKTNKSTSKSRGKKRQRSGGTHSAENKRKRITVISDSSEDEEESQEEEKFEEDIVPEEVPSPAKTTAPSPPLVKREQGKRKIRKILDKTFEDEDGYLVTKKVSEYVSCSDEEKEVTEIEKPKTVVHPKNSKNTKQTSIMTFFKKS</sequence>
<evidence type="ECO:0000256" key="2">
    <source>
        <dbReference type="ARBA" id="ARBA00017589"/>
    </source>
</evidence>
<feature type="compositionally biased region" description="Basic residues" evidence="5">
    <location>
        <begin position="324"/>
        <end position="333"/>
    </location>
</feature>
<organism evidence="6 7">
    <name type="scientific">Cephus cinctus</name>
    <name type="common">Wheat stem sawfly</name>
    <dbReference type="NCBI Taxonomy" id="211228"/>
    <lineage>
        <taxon>Eukaryota</taxon>
        <taxon>Metazoa</taxon>
        <taxon>Ecdysozoa</taxon>
        <taxon>Arthropoda</taxon>
        <taxon>Hexapoda</taxon>
        <taxon>Insecta</taxon>
        <taxon>Pterygota</taxon>
        <taxon>Neoptera</taxon>
        <taxon>Endopterygota</taxon>
        <taxon>Hymenoptera</taxon>
        <taxon>Cephoidea</taxon>
        <taxon>Cephidae</taxon>
        <taxon>Cephus</taxon>
    </lineage>
</organism>
<dbReference type="Proteomes" id="UP000694920">
    <property type="component" value="Unplaced"/>
</dbReference>
<dbReference type="InterPro" id="IPR041913">
    <property type="entry name" value="POLD3_sf"/>
</dbReference>
<dbReference type="PANTHER" id="PTHR17598">
    <property type="entry name" value="DNA POLYMERASE DELTA SUBUNIT 3"/>
    <property type="match status" value="1"/>
</dbReference>
<evidence type="ECO:0000256" key="4">
    <source>
        <dbReference type="ARBA" id="ARBA00023242"/>
    </source>
</evidence>
<dbReference type="RefSeq" id="XP_015586320.1">
    <property type="nucleotide sequence ID" value="XM_015730834.2"/>
</dbReference>
<feature type="region of interest" description="Disordered" evidence="5">
    <location>
        <begin position="205"/>
        <end position="395"/>
    </location>
</feature>
<keyword evidence="4" id="KW-0539">Nucleus</keyword>
<evidence type="ECO:0000313" key="6">
    <source>
        <dbReference type="Proteomes" id="UP000694920"/>
    </source>
</evidence>
<dbReference type="Pfam" id="PF09507">
    <property type="entry name" value="CDC27"/>
    <property type="match status" value="1"/>
</dbReference>
<evidence type="ECO:0000313" key="7">
    <source>
        <dbReference type="RefSeq" id="XP_015586320.1"/>
    </source>
</evidence>
<dbReference type="KEGG" id="ccin:107263524"/>